<comment type="caution">
    <text evidence="3">The sequence shown here is derived from an EMBL/GenBank/DDBJ whole genome shotgun (WGS) entry which is preliminary data.</text>
</comment>
<feature type="compositionally biased region" description="Basic and acidic residues" evidence="2">
    <location>
        <begin position="100"/>
        <end position="114"/>
    </location>
</feature>
<feature type="non-terminal residue" evidence="3">
    <location>
        <position position="1"/>
    </location>
</feature>
<evidence type="ECO:0000256" key="2">
    <source>
        <dbReference type="SAM" id="MobiDB-lite"/>
    </source>
</evidence>
<feature type="compositionally biased region" description="Pro residues" evidence="2">
    <location>
        <begin position="1079"/>
        <end position="1091"/>
    </location>
</feature>
<feature type="compositionally biased region" description="Polar residues" evidence="2">
    <location>
        <begin position="1040"/>
        <end position="1053"/>
    </location>
</feature>
<feature type="region of interest" description="Disordered" evidence="2">
    <location>
        <begin position="1511"/>
        <end position="1547"/>
    </location>
</feature>
<feature type="region of interest" description="Disordered" evidence="2">
    <location>
        <begin position="61"/>
        <end position="174"/>
    </location>
</feature>
<evidence type="ECO:0000313" key="4">
    <source>
        <dbReference type="Proteomes" id="UP000265618"/>
    </source>
</evidence>
<dbReference type="Proteomes" id="UP000265618">
    <property type="component" value="Unassembled WGS sequence"/>
</dbReference>
<feature type="region of interest" description="Disordered" evidence="2">
    <location>
        <begin position="576"/>
        <end position="607"/>
    </location>
</feature>
<feature type="region of interest" description="Disordered" evidence="2">
    <location>
        <begin position="1191"/>
        <end position="1235"/>
    </location>
</feature>
<feature type="compositionally biased region" description="Low complexity" evidence="2">
    <location>
        <begin position="1092"/>
        <end position="1119"/>
    </location>
</feature>
<feature type="compositionally biased region" description="Basic residues" evidence="2">
    <location>
        <begin position="1518"/>
        <end position="1535"/>
    </location>
</feature>
<feature type="region of interest" description="Disordered" evidence="2">
    <location>
        <begin position="204"/>
        <end position="227"/>
    </location>
</feature>
<name>A0A9K3CRG8_9EUKA</name>
<keyword evidence="4" id="KW-1185">Reference proteome</keyword>
<evidence type="ECO:0000256" key="1">
    <source>
        <dbReference type="ARBA" id="ARBA00022581"/>
    </source>
</evidence>
<sequence length="1574" mass="170117">ATHRLYKLCSTAGIVGYPPREEGESVFYPKLPDRALSAHWDGMCGKARQAVLVSLKIVEGGQRASGRERERMQAGGQRATGRERGGVDPSSPDAQLDGSDIERERGVMDAHSDADWISALDESDDTEGETERKRGEERECGDSEGEGDMTREDWGRRHLAPPLRDEEKRERERERGIVDRRFSAGKHAWREDIQMGVFDIDEEGRGRKRERERERENSDSEGKRERGRARVVLETGIVGEAERGCVGGVPLEREREVLGSTGSILASPESAPCNRDVSHFPTHTHSCPSILPPDTLTTSPLRSPTRCDASRNPPYASLLSHDDAPVDAEPSYMGLTTPPLRHQRLSMHSNTQYPQSLQYSTAECCERGCLRQYLHFQRVYRESRRVGRYMPHDLETETRLPHYQASVPCLSELETLLGSRGGYPSREDRVSFMHRWMLGPPLDEGTAWTHPMRCPCDEAIGCLMGCGAKVVAKLRRNLYRVRETQVADGAALHTAPTSGRHPSGERSITTVESASSPHSVGAESKETDHALDSGRAGYDTDTASDTPISGDAGSILPPTPVGVDATFVEVQSPGALERESDVPDMPPKDASPELSFLDSSSSDPVSEHMHLDTECAATVDGEHILAETVGRGAESIDRTCNGHSSPFTLLSDSELDSETGSDSYSDLQPPPLPKDLLPATQAPSTPSTSSARCTVPRRRSRSTTRSIIAEHHPRLANTDTFQGTKDMRLLEGYTNDNYTTPSAAKKALLSALKTTRLELDVARQAHNGVGPILRAFIGEWFVDHMQELRLSERAIAAVLKTQTRHVRTFHSSIVSERTQGAESVKQRPVAKTKPKNTGRGRRKGRGRGRNTEYRPGAKPCSANLLWAKSPTEQRQKRPTATSSSLPPATVTREDAVGECSAKRWKTIWRLSVRTPRVYPPAPVGTDPLPCGMTPSVSPLSEAEVSTPSLVCTPPLVSASLNIGGNTTDTGAVVGGGSDLKIQTTPDRTAAWVALGTPAIPSLPSTPPLFAVAIPSVASPAQLQTVTTENMDVAKLADPGRSSSGVNADTSGKTVASDPVPSPPPCKRTPPATPTATSPNAPPCKRTPPPATPTASSPTASPVVAPSSYSPPAAPATHAASTVVSTHATCPPPVAPPHSPTASAKHALLLDLKAFKSKVQQQRHQHYNVTPLRGSFCRKWFLREIEVVDIEPSSPPEAVESLTRSQVESNRPEGTAPQPSGVGIDQQPVLDPAVSSPAGSFDSGIFDTLCCRRQCLKSSSTSIRLHVMTEVHKYKGTSEADPVARMALAKVVGLISTDKGVPCYKSVTLLTGASTADIHEARLHHTGKAPKRRKKARPVRKGTHVTRTARIAGVRKTTPLRGVLLEQSLRNTKCDQVVDVEPSAPPVGGGSLSPSRVDTTQDGESGTQDSNQSDGSLYQPQHVTDDASAAESFDYGVFESICCSKASLRLKVMTVLDKDSQRSEGASKGRYVVGNTALRDVVRLLYSSKGNCCYKSVQLLTRTSNKRIQQARAQSGRAKVSRGRQKAKVHQTRSSRKGTLDTRASSVASGRKITPLRGVLLEQSLTQGFRNAKGK</sequence>
<feature type="region of interest" description="Disordered" evidence="2">
    <location>
        <begin position="634"/>
        <end position="711"/>
    </location>
</feature>
<dbReference type="PANTHER" id="PTHR13037:SF24">
    <property type="entry name" value="POLYCOMB PROTEIN PCL-RELATED"/>
    <property type="match status" value="1"/>
</dbReference>
<feature type="compositionally biased region" description="Low complexity" evidence="2">
    <location>
        <begin position="674"/>
        <end position="691"/>
    </location>
</feature>
<feature type="compositionally biased region" description="Polar residues" evidence="2">
    <location>
        <begin position="810"/>
        <end position="821"/>
    </location>
</feature>
<feature type="region of interest" description="Disordered" evidence="2">
    <location>
        <begin position="1375"/>
        <end position="1419"/>
    </location>
</feature>
<dbReference type="PANTHER" id="PTHR13037">
    <property type="entry name" value="FORMIN"/>
    <property type="match status" value="1"/>
</dbReference>
<proteinExistence type="predicted"/>
<protein>
    <submittedName>
        <fullName evidence="3">Uncharacterized protein</fullName>
    </submittedName>
</protein>
<feature type="region of interest" description="Disordered" evidence="2">
    <location>
        <begin position="486"/>
        <end position="561"/>
    </location>
</feature>
<feature type="compositionally biased region" description="Basic and acidic residues" evidence="2">
    <location>
        <begin position="523"/>
        <end position="532"/>
    </location>
</feature>
<dbReference type="EMBL" id="BDIP01000411">
    <property type="protein sequence ID" value="GIQ81497.1"/>
    <property type="molecule type" value="Genomic_DNA"/>
</dbReference>
<feature type="compositionally biased region" description="Pro residues" evidence="2">
    <location>
        <begin position="1059"/>
        <end position="1072"/>
    </location>
</feature>
<evidence type="ECO:0000313" key="3">
    <source>
        <dbReference type="EMBL" id="GIQ81497.1"/>
    </source>
</evidence>
<feature type="region of interest" description="Disordered" evidence="2">
    <location>
        <begin position="810"/>
        <end position="896"/>
    </location>
</feature>
<feature type="compositionally biased region" description="Polar residues" evidence="2">
    <location>
        <begin position="1391"/>
        <end position="1419"/>
    </location>
</feature>
<feature type="compositionally biased region" description="Low complexity" evidence="2">
    <location>
        <begin position="592"/>
        <end position="604"/>
    </location>
</feature>
<feature type="region of interest" description="Disordered" evidence="2">
    <location>
        <begin position="1322"/>
        <end position="1344"/>
    </location>
</feature>
<feature type="compositionally biased region" description="Polar residues" evidence="2">
    <location>
        <begin position="641"/>
        <end position="651"/>
    </location>
</feature>
<feature type="compositionally biased region" description="Basic and acidic residues" evidence="2">
    <location>
        <begin position="576"/>
        <end position="591"/>
    </location>
</feature>
<feature type="compositionally biased region" description="Basic and acidic residues" evidence="2">
    <location>
        <begin position="204"/>
        <end position="224"/>
    </location>
</feature>
<organism evidence="3 4">
    <name type="scientific">Kipferlia bialata</name>
    <dbReference type="NCBI Taxonomy" id="797122"/>
    <lineage>
        <taxon>Eukaryota</taxon>
        <taxon>Metamonada</taxon>
        <taxon>Carpediemonas-like organisms</taxon>
        <taxon>Kipferlia</taxon>
    </lineage>
</organism>
<feature type="compositionally biased region" description="Basic and acidic residues" evidence="2">
    <location>
        <begin position="163"/>
        <end position="174"/>
    </location>
</feature>
<accession>A0A9K3CRG8</accession>
<feature type="region of interest" description="Disordered" evidence="2">
    <location>
        <begin position="1035"/>
        <end position="1119"/>
    </location>
</feature>
<feature type="compositionally biased region" description="Basic residues" evidence="2">
    <location>
        <begin position="828"/>
        <end position="848"/>
    </location>
</feature>
<gene>
    <name evidence="3" type="ORF">KIPB_002462</name>
</gene>
<feature type="compositionally biased region" description="Basic residues" evidence="2">
    <location>
        <begin position="1323"/>
        <end position="1343"/>
    </location>
</feature>
<keyword evidence="1" id="KW-0945">Host-virus interaction</keyword>
<feature type="compositionally biased region" description="Basic and acidic residues" evidence="2">
    <location>
        <begin position="129"/>
        <end position="141"/>
    </location>
</feature>
<reference evidence="3 4" key="1">
    <citation type="journal article" date="2018" name="PLoS ONE">
        <title>The draft genome of Kipferlia bialata reveals reductive genome evolution in fornicate parasites.</title>
        <authorList>
            <person name="Tanifuji G."/>
            <person name="Takabayashi S."/>
            <person name="Kume K."/>
            <person name="Takagi M."/>
            <person name="Nakayama T."/>
            <person name="Kamikawa R."/>
            <person name="Inagaki Y."/>
            <person name="Hashimoto T."/>
        </authorList>
    </citation>
    <scope>NUCLEOTIDE SEQUENCE [LARGE SCALE GENOMIC DNA]</scope>
    <source>
        <strain evidence="3">NY0173</strain>
    </source>
</reference>
<feature type="compositionally biased region" description="Polar residues" evidence="2">
    <location>
        <begin position="506"/>
        <end position="518"/>
    </location>
</feature>